<keyword evidence="2" id="KW-1003">Cell membrane</keyword>
<dbReference type="Pfam" id="PF02687">
    <property type="entry name" value="FtsX"/>
    <property type="match status" value="2"/>
</dbReference>
<dbReference type="InterPro" id="IPR050250">
    <property type="entry name" value="Macrolide_Exporter_MacB"/>
</dbReference>
<dbReference type="InterPro" id="IPR025857">
    <property type="entry name" value="MacB_PCD"/>
</dbReference>
<name>A0A5B2VM10_9BACT</name>
<feature type="domain" description="ABC3 transporter permease C-terminal" evidence="7">
    <location>
        <begin position="289"/>
        <end position="405"/>
    </location>
</feature>
<accession>A0A5B2VM10</accession>
<evidence type="ECO:0000259" key="8">
    <source>
        <dbReference type="Pfam" id="PF12704"/>
    </source>
</evidence>
<feature type="transmembrane region" description="Helical" evidence="6">
    <location>
        <begin position="372"/>
        <end position="392"/>
    </location>
</feature>
<gene>
    <name evidence="9" type="ORF">F0L74_25440</name>
</gene>
<feature type="domain" description="MacB-like periplasmic core" evidence="8">
    <location>
        <begin position="436"/>
        <end position="635"/>
    </location>
</feature>
<evidence type="ECO:0000259" key="7">
    <source>
        <dbReference type="Pfam" id="PF02687"/>
    </source>
</evidence>
<feature type="transmembrane region" description="Helical" evidence="6">
    <location>
        <begin position="339"/>
        <end position="360"/>
    </location>
</feature>
<reference evidence="9 10" key="1">
    <citation type="submission" date="2019-09" db="EMBL/GenBank/DDBJ databases">
        <title>Chitinophaga ginsengihumi sp. nov., isolated from soil of ginseng rhizosphere.</title>
        <authorList>
            <person name="Lee J."/>
        </authorList>
    </citation>
    <scope>NUCLEOTIDE SEQUENCE [LARGE SCALE GENOMIC DNA]</scope>
    <source>
        <strain evidence="9 10">BN140078</strain>
    </source>
</reference>
<dbReference type="PANTHER" id="PTHR30572">
    <property type="entry name" value="MEMBRANE COMPONENT OF TRANSPORTER-RELATED"/>
    <property type="match status" value="1"/>
</dbReference>
<keyword evidence="4 6" id="KW-1133">Transmembrane helix</keyword>
<feature type="transmembrane region" description="Helical" evidence="6">
    <location>
        <begin position="425"/>
        <end position="445"/>
    </location>
</feature>
<evidence type="ECO:0000256" key="2">
    <source>
        <dbReference type="ARBA" id="ARBA00022475"/>
    </source>
</evidence>
<evidence type="ECO:0000313" key="9">
    <source>
        <dbReference type="EMBL" id="KAA2239546.1"/>
    </source>
</evidence>
<organism evidence="9 10">
    <name type="scientific">Chitinophaga agrisoli</name>
    <dbReference type="NCBI Taxonomy" id="2607653"/>
    <lineage>
        <taxon>Bacteria</taxon>
        <taxon>Pseudomonadati</taxon>
        <taxon>Bacteroidota</taxon>
        <taxon>Chitinophagia</taxon>
        <taxon>Chitinophagales</taxon>
        <taxon>Chitinophagaceae</taxon>
        <taxon>Chitinophaga</taxon>
    </lineage>
</organism>
<dbReference type="EMBL" id="VUOC01000004">
    <property type="protein sequence ID" value="KAA2239546.1"/>
    <property type="molecule type" value="Genomic_DNA"/>
</dbReference>
<feature type="domain" description="ABC3 transporter permease C-terminal" evidence="7">
    <location>
        <begin position="671"/>
        <end position="778"/>
    </location>
</feature>
<evidence type="ECO:0000256" key="3">
    <source>
        <dbReference type="ARBA" id="ARBA00022692"/>
    </source>
</evidence>
<protein>
    <submittedName>
        <fullName evidence="9">FtsX-like permease family protein</fullName>
    </submittedName>
</protein>
<feature type="transmembrane region" description="Helical" evidence="6">
    <location>
        <begin position="751"/>
        <end position="774"/>
    </location>
</feature>
<dbReference type="Proteomes" id="UP000324611">
    <property type="component" value="Unassembled WGS sequence"/>
</dbReference>
<feature type="transmembrane region" description="Helical" evidence="6">
    <location>
        <begin position="668"/>
        <end position="692"/>
    </location>
</feature>
<keyword evidence="5 6" id="KW-0472">Membrane</keyword>
<evidence type="ECO:0000256" key="6">
    <source>
        <dbReference type="SAM" id="Phobius"/>
    </source>
</evidence>
<keyword evidence="3 6" id="KW-0812">Transmembrane</keyword>
<dbReference type="GO" id="GO:0005886">
    <property type="term" value="C:plasma membrane"/>
    <property type="evidence" value="ECO:0007669"/>
    <property type="project" value="UniProtKB-SubCell"/>
</dbReference>
<evidence type="ECO:0000313" key="10">
    <source>
        <dbReference type="Proteomes" id="UP000324611"/>
    </source>
</evidence>
<evidence type="ECO:0000256" key="1">
    <source>
        <dbReference type="ARBA" id="ARBA00004651"/>
    </source>
</evidence>
<dbReference type="RefSeq" id="WP_149840725.1">
    <property type="nucleotide sequence ID" value="NZ_VUOC01000004.1"/>
</dbReference>
<feature type="domain" description="MacB-like periplasmic core" evidence="8">
    <location>
        <begin position="20"/>
        <end position="242"/>
    </location>
</feature>
<proteinExistence type="predicted"/>
<feature type="transmembrane region" description="Helical" evidence="6">
    <location>
        <begin position="712"/>
        <end position="739"/>
    </location>
</feature>
<feature type="transmembrane region" description="Helical" evidence="6">
    <location>
        <begin position="20"/>
        <end position="42"/>
    </location>
</feature>
<dbReference type="Pfam" id="PF12704">
    <property type="entry name" value="MacB_PCD"/>
    <property type="match status" value="2"/>
</dbReference>
<comment type="caution">
    <text evidence="9">The sequence shown here is derived from an EMBL/GenBank/DDBJ whole genome shotgun (WGS) entry which is preliminary data.</text>
</comment>
<dbReference type="PANTHER" id="PTHR30572:SF18">
    <property type="entry name" value="ABC-TYPE MACROLIDE FAMILY EXPORT SYSTEM PERMEASE COMPONENT 2"/>
    <property type="match status" value="1"/>
</dbReference>
<evidence type="ECO:0000256" key="4">
    <source>
        <dbReference type="ARBA" id="ARBA00022989"/>
    </source>
</evidence>
<dbReference type="GO" id="GO:0022857">
    <property type="term" value="F:transmembrane transporter activity"/>
    <property type="evidence" value="ECO:0007669"/>
    <property type="project" value="TreeGrafter"/>
</dbReference>
<sequence>MITNYLKIAWRNLVNNKVYSAINILGLAMGMAVALIIALWVYKEHSYDKFLPGYEQAYQVKRNFNSNGELLTFNTTSLKLADVLRHNIPEIEYVAETDWMGPHGLMAGERKLYIPGGITGSDFLKIFQFPLVEGTAAGVLQEPFSIVLTQSTAKALFDTEDAVGKIVRFDNEHDLKVTGILKDLPANSSFQFKFLVPFSYWDQPGTWVQNARKGGFSWNSFQQFVKLREGVSYARVAAKIKDIEKSGDDENGKRSDVILQSFYRGHLHGEYKNGKEVGGFIEYVRIFSVVGILVLLIACINFINLTTARSAKRGREVGIRKAIGSARNALVLQFLTESFLLTFLAFVVALLMVLLTLPAFNGLTGSTLRIPFANPVFWLAVMGGIVLTGLLAGSRPAFYLSSFNPVKTLKGAVQSGRSAIFSRKVLVVVQFSCSVALIVSTLVVYRQIQYAKDRPTGFQASQLIMSNTNSELSPHYRALKDDLLRSGVVQSVATASSPATNVEWHSDVDQWPGKYPDETIEMGVVQVDQDYFRTIGMTLQSGRSFTGNYPADSADVILNTAAVKQMRLKDPLNQVINFQGTQLRIIGVMKDALLASPYTAAEPMLFSATNTTAGYIMYRLAPGVQVHSALEKITAIFKKHSPAFPFQYSFVDEEYNRKFQQELLMGRLSGILAVLAIVISCLGLFGLAAYIAEQRTKEIGVRKVLGASVTQVWVLLSGDFVWLVMISCCIATPAAFYFLQHWLEKYDYRITMGPGVFIVAAVMALAITLATVSFQAVKAALADPVRSLRSE</sequence>
<dbReference type="AlphaFoldDB" id="A0A5B2VM10"/>
<feature type="transmembrane region" description="Helical" evidence="6">
    <location>
        <begin position="283"/>
        <end position="303"/>
    </location>
</feature>
<keyword evidence="10" id="KW-1185">Reference proteome</keyword>
<reference evidence="9 10" key="2">
    <citation type="submission" date="2019-09" db="EMBL/GenBank/DDBJ databases">
        <authorList>
            <person name="Jin C."/>
        </authorList>
    </citation>
    <scope>NUCLEOTIDE SEQUENCE [LARGE SCALE GENOMIC DNA]</scope>
    <source>
        <strain evidence="9 10">BN140078</strain>
    </source>
</reference>
<comment type="subcellular location">
    <subcellularLocation>
        <location evidence="1">Cell membrane</location>
        <topology evidence="1">Multi-pass membrane protein</topology>
    </subcellularLocation>
</comment>
<dbReference type="InterPro" id="IPR003838">
    <property type="entry name" value="ABC3_permease_C"/>
</dbReference>
<evidence type="ECO:0000256" key="5">
    <source>
        <dbReference type="ARBA" id="ARBA00023136"/>
    </source>
</evidence>